<name>A0ABD5YZ97_9EURY</name>
<accession>A0ABD5YZ97</accession>
<keyword evidence="2" id="KW-1185">Reference proteome</keyword>
<protein>
    <submittedName>
        <fullName evidence="1">Uncharacterized protein</fullName>
    </submittedName>
</protein>
<evidence type="ECO:0000313" key="2">
    <source>
        <dbReference type="Proteomes" id="UP001596447"/>
    </source>
</evidence>
<dbReference type="Proteomes" id="UP001596447">
    <property type="component" value="Unassembled WGS sequence"/>
</dbReference>
<proteinExistence type="predicted"/>
<gene>
    <name evidence="1" type="ORF">ACFQJ9_01325</name>
</gene>
<dbReference type="AlphaFoldDB" id="A0ABD5YZ97"/>
<evidence type="ECO:0000313" key="1">
    <source>
        <dbReference type="EMBL" id="MFC7198143.1"/>
    </source>
</evidence>
<comment type="caution">
    <text evidence="1">The sequence shown here is derived from an EMBL/GenBank/DDBJ whole genome shotgun (WGS) entry which is preliminary data.</text>
</comment>
<reference evidence="1 2" key="1">
    <citation type="journal article" date="2019" name="Int. J. Syst. Evol. Microbiol.">
        <title>The Global Catalogue of Microorganisms (GCM) 10K type strain sequencing project: providing services to taxonomists for standard genome sequencing and annotation.</title>
        <authorList>
            <consortium name="The Broad Institute Genomics Platform"/>
            <consortium name="The Broad Institute Genome Sequencing Center for Infectious Disease"/>
            <person name="Wu L."/>
            <person name="Ma J."/>
        </authorList>
    </citation>
    <scope>NUCLEOTIDE SEQUENCE [LARGE SCALE GENOMIC DNA]</scope>
    <source>
        <strain evidence="1 2">XZGYJ-43</strain>
    </source>
</reference>
<sequence>MITRYNSTQDAVPHEENLLILTKSGGCYGQDFTDIVQEIRDGIHGDKLLIQEYFHSLDNLVDRDKLIQNSVWIIHWQECLENEPYPHLKHYLETRSYPNEGEIILCVNGSDKAETVGSRYPRVSVAPSKEYLVAYALGHLNTANPACSGGTKKVIEWNNEVCDELGVP</sequence>
<dbReference type="RefSeq" id="WP_279530310.1">
    <property type="nucleotide sequence ID" value="NZ_CP122313.1"/>
</dbReference>
<organism evidence="1 2">
    <name type="scientific">Halospeciosus flavus</name>
    <dbReference type="NCBI Taxonomy" id="3032283"/>
    <lineage>
        <taxon>Archaea</taxon>
        <taxon>Methanobacteriati</taxon>
        <taxon>Methanobacteriota</taxon>
        <taxon>Stenosarchaea group</taxon>
        <taxon>Halobacteria</taxon>
        <taxon>Halobacteriales</taxon>
        <taxon>Halobacteriaceae</taxon>
        <taxon>Halospeciosus</taxon>
    </lineage>
</organism>
<dbReference type="EMBL" id="JBHTAR010000003">
    <property type="protein sequence ID" value="MFC7198143.1"/>
    <property type="molecule type" value="Genomic_DNA"/>
</dbReference>